<gene>
    <name evidence="11" type="ORF">SAMN04488038_10356</name>
</gene>
<evidence type="ECO:0000313" key="12">
    <source>
        <dbReference type="Proteomes" id="UP000199233"/>
    </source>
</evidence>
<evidence type="ECO:0000256" key="8">
    <source>
        <dbReference type="SAM" id="Phobius"/>
    </source>
</evidence>
<dbReference type="AlphaFoldDB" id="A0A1H9CHB8"/>
<dbReference type="PANTHER" id="PTHR30489:SF0">
    <property type="entry name" value="LIPOPROTEIN-RELEASING SYSTEM TRANSMEMBRANE PROTEIN LOLE"/>
    <property type="match status" value="1"/>
</dbReference>
<evidence type="ECO:0000256" key="2">
    <source>
        <dbReference type="ARBA" id="ARBA00005236"/>
    </source>
</evidence>
<evidence type="ECO:0000256" key="7">
    <source>
        <dbReference type="ARBA" id="ARBA00023136"/>
    </source>
</evidence>
<dbReference type="Pfam" id="PF02687">
    <property type="entry name" value="FtsX"/>
    <property type="match status" value="1"/>
</dbReference>
<proteinExistence type="inferred from homology"/>
<keyword evidence="11" id="KW-0449">Lipoprotein</keyword>
<evidence type="ECO:0000259" key="9">
    <source>
        <dbReference type="Pfam" id="PF02687"/>
    </source>
</evidence>
<evidence type="ECO:0000256" key="4">
    <source>
        <dbReference type="ARBA" id="ARBA00022475"/>
    </source>
</evidence>
<feature type="domain" description="MacB-like periplasmic core" evidence="10">
    <location>
        <begin position="27"/>
        <end position="243"/>
    </location>
</feature>
<evidence type="ECO:0000259" key="10">
    <source>
        <dbReference type="Pfam" id="PF12704"/>
    </source>
</evidence>
<accession>A0A1H9CHB8</accession>
<dbReference type="NCBIfam" id="TIGR02212">
    <property type="entry name" value="lolCE"/>
    <property type="match status" value="1"/>
</dbReference>
<protein>
    <submittedName>
        <fullName evidence="11">Lipoprotein-releasing system permease protein</fullName>
    </submittedName>
</protein>
<feature type="transmembrane region" description="Helical" evidence="8">
    <location>
        <begin position="381"/>
        <end position="401"/>
    </location>
</feature>
<dbReference type="GO" id="GO:0098797">
    <property type="term" value="C:plasma membrane protein complex"/>
    <property type="evidence" value="ECO:0007669"/>
    <property type="project" value="TreeGrafter"/>
</dbReference>
<organism evidence="11 12">
    <name type="scientific">Solimonas aquatica</name>
    <dbReference type="NCBI Taxonomy" id="489703"/>
    <lineage>
        <taxon>Bacteria</taxon>
        <taxon>Pseudomonadati</taxon>
        <taxon>Pseudomonadota</taxon>
        <taxon>Gammaproteobacteria</taxon>
        <taxon>Nevskiales</taxon>
        <taxon>Nevskiaceae</taxon>
        <taxon>Solimonas</taxon>
    </lineage>
</organism>
<dbReference type="PANTHER" id="PTHR30489">
    <property type="entry name" value="LIPOPROTEIN-RELEASING SYSTEM TRANSMEMBRANE PROTEIN LOLE"/>
    <property type="match status" value="1"/>
</dbReference>
<keyword evidence="3" id="KW-0813">Transport</keyword>
<feature type="transmembrane region" description="Helical" evidence="8">
    <location>
        <begin position="271"/>
        <end position="296"/>
    </location>
</feature>
<dbReference type="Proteomes" id="UP000199233">
    <property type="component" value="Unassembled WGS sequence"/>
</dbReference>
<keyword evidence="4" id="KW-1003">Cell membrane</keyword>
<comment type="subcellular location">
    <subcellularLocation>
        <location evidence="1">Cell membrane</location>
        <topology evidence="1">Multi-pass membrane protein</topology>
    </subcellularLocation>
</comment>
<dbReference type="Pfam" id="PF12704">
    <property type="entry name" value="MacB_PCD"/>
    <property type="match status" value="1"/>
</dbReference>
<dbReference type="EMBL" id="FOFS01000003">
    <property type="protein sequence ID" value="SEQ00630.1"/>
    <property type="molecule type" value="Genomic_DNA"/>
</dbReference>
<name>A0A1H9CHB8_9GAMM</name>
<evidence type="ECO:0000256" key="6">
    <source>
        <dbReference type="ARBA" id="ARBA00022989"/>
    </source>
</evidence>
<feature type="transmembrane region" description="Helical" evidence="8">
    <location>
        <begin position="317"/>
        <end position="344"/>
    </location>
</feature>
<keyword evidence="7 8" id="KW-0472">Membrane</keyword>
<keyword evidence="6 8" id="KW-1133">Transmembrane helix</keyword>
<feature type="domain" description="ABC3 transporter permease C-terminal" evidence="9">
    <location>
        <begin position="275"/>
        <end position="408"/>
    </location>
</feature>
<dbReference type="InterPro" id="IPR051447">
    <property type="entry name" value="Lipoprotein-release_system"/>
</dbReference>
<evidence type="ECO:0000256" key="1">
    <source>
        <dbReference type="ARBA" id="ARBA00004651"/>
    </source>
</evidence>
<evidence type="ECO:0000313" key="11">
    <source>
        <dbReference type="EMBL" id="SEQ00630.1"/>
    </source>
</evidence>
<dbReference type="InterPro" id="IPR025857">
    <property type="entry name" value="MacB_PCD"/>
</dbReference>
<dbReference type="InterPro" id="IPR011925">
    <property type="entry name" value="LolCE_TM"/>
</dbReference>
<dbReference type="OrthoDB" id="9808461at2"/>
<dbReference type="STRING" id="489703.SAMN04488038_10356"/>
<keyword evidence="5 8" id="KW-0812">Transmembrane</keyword>
<dbReference type="GO" id="GO:0042953">
    <property type="term" value="P:lipoprotein transport"/>
    <property type="evidence" value="ECO:0007669"/>
    <property type="project" value="InterPro"/>
</dbReference>
<sequence length="415" mass="45159">MHAWYELLVGLRYTRAKRRNHFISFISAASMAGIAVGVTALITVLSVMNGFESELRTRILGMASHATISAYQGGLSDWAKLAELARQHPDVAAVAPYIEGEGMVKVGSDLSGTLLRGIDPKQEATVSEIAQHMKVGQLDSLTPGSYNIVLGAELAESLNVTAGDKIDLMVPQASVTPAGLLPRFRRFTVSGVFRVGMYEFDRGLVLIDLADAQALLRMDNSVTGVRLKLHDLFQAPRVARELTTELPGLYYVSDWTRSHSNFFRAVKTEKMVMFIILSLIVGVAAFNIVSTLVMVVQDKQPDIAILRTLGATPRSIMAIFMVQGCIIGFVGTALGLAGGIALALNVETLVPLLERLTHQQFLAPDVYYISDLPSELKLSDVIRIGALSLSLGLISTIYPAWRASRINPAEALRYE</sequence>
<evidence type="ECO:0000256" key="5">
    <source>
        <dbReference type="ARBA" id="ARBA00022692"/>
    </source>
</evidence>
<reference evidence="11 12" key="1">
    <citation type="submission" date="2016-10" db="EMBL/GenBank/DDBJ databases">
        <authorList>
            <person name="de Groot N.N."/>
        </authorList>
    </citation>
    <scope>NUCLEOTIDE SEQUENCE [LARGE SCALE GENOMIC DNA]</scope>
    <source>
        <strain evidence="11 12">DSM 25927</strain>
    </source>
</reference>
<dbReference type="InterPro" id="IPR003838">
    <property type="entry name" value="ABC3_permease_C"/>
</dbReference>
<evidence type="ECO:0000256" key="3">
    <source>
        <dbReference type="ARBA" id="ARBA00022448"/>
    </source>
</evidence>
<keyword evidence="12" id="KW-1185">Reference proteome</keyword>
<comment type="similarity">
    <text evidence="2">Belongs to the ABC-4 integral membrane protein family. LolC/E subfamily.</text>
</comment>
<dbReference type="RefSeq" id="WP_093282604.1">
    <property type="nucleotide sequence ID" value="NZ_FOFS01000003.1"/>
</dbReference>
<feature type="transmembrane region" description="Helical" evidence="8">
    <location>
        <begin position="22"/>
        <end position="48"/>
    </location>
</feature>
<dbReference type="GO" id="GO:0044874">
    <property type="term" value="P:lipoprotein localization to outer membrane"/>
    <property type="evidence" value="ECO:0007669"/>
    <property type="project" value="TreeGrafter"/>
</dbReference>